<proteinExistence type="predicted"/>
<protein>
    <submittedName>
        <fullName evidence="2">Phage antirepressor KilAC domain-containing protein</fullName>
    </submittedName>
</protein>
<dbReference type="RefSeq" id="WP_185897535.1">
    <property type="nucleotide sequence ID" value="NZ_JACLZK010000001.1"/>
</dbReference>
<feature type="domain" description="Antirepressor protein C-terminal" evidence="1">
    <location>
        <begin position="138"/>
        <end position="242"/>
    </location>
</feature>
<gene>
    <name evidence="2" type="ORF">H7R39_00730</name>
</gene>
<evidence type="ECO:0000313" key="2">
    <source>
        <dbReference type="EMBL" id="MBC2881817.1"/>
    </source>
</evidence>
<evidence type="ECO:0000259" key="1">
    <source>
        <dbReference type="Pfam" id="PF03374"/>
    </source>
</evidence>
<dbReference type="AlphaFoldDB" id="A0A842J226"/>
<evidence type="ECO:0000313" key="3">
    <source>
        <dbReference type="Proteomes" id="UP000552683"/>
    </source>
</evidence>
<name>A0A842J226_9BACT</name>
<dbReference type="Proteomes" id="UP000552683">
    <property type="component" value="Unassembled WGS sequence"/>
</dbReference>
<dbReference type="EMBL" id="JACLZK010000001">
    <property type="protein sequence ID" value="MBC2881817.1"/>
    <property type="molecule type" value="Genomic_DNA"/>
</dbReference>
<organism evidence="2 3">
    <name type="scientific">Campylobacter massiliensis</name>
    <dbReference type="NCBI Taxonomy" id="2762557"/>
    <lineage>
        <taxon>Bacteria</taxon>
        <taxon>Pseudomonadati</taxon>
        <taxon>Campylobacterota</taxon>
        <taxon>Epsilonproteobacteria</taxon>
        <taxon>Campylobacterales</taxon>
        <taxon>Campylobacteraceae</taxon>
        <taxon>Campylobacter</taxon>
    </lineage>
</organism>
<dbReference type="GO" id="GO:0003677">
    <property type="term" value="F:DNA binding"/>
    <property type="evidence" value="ECO:0007669"/>
    <property type="project" value="InterPro"/>
</dbReference>
<dbReference type="InterPro" id="IPR005039">
    <property type="entry name" value="Ant_C"/>
</dbReference>
<dbReference type="Pfam" id="PF03374">
    <property type="entry name" value="ANT"/>
    <property type="match status" value="1"/>
</dbReference>
<accession>A0A842J226</accession>
<comment type="caution">
    <text evidence="2">The sequence shown here is derived from an EMBL/GenBank/DDBJ whole genome shotgun (WGS) entry which is preliminary data.</text>
</comment>
<sequence>MSAIVAFNDLNLEILEYQDTWSLSNKQVAEGFGVSEEAIRSQKARNEFKEGVHFYLSQNATGNAKQTFWTKKGVITLGFKLTETPQTVAFRDWASDYILTGHDRPVTIQSVLADPRAAADILLRLADTQDEVKRLEYKVKADEPYVDFARAVEVSKGDIKIGEYAKILCDKDKGIDTGGKRLFEIMRELRILMFNNEPLQKYLNMGYFRRKPQTFTKPNGERGLNLITLITPKGQVKLAKKLIEAIKAKNAPQLAEG</sequence>
<reference evidence="2 3" key="1">
    <citation type="submission" date="2020-08" db="EMBL/GenBank/DDBJ databases">
        <title>Complete genome and description of Campylobacter massiliensis Marseille-Q3452 sp. nov.</title>
        <authorList>
            <person name="Antezack A."/>
        </authorList>
    </citation>
    <scope>NUCLEOTIDE SEQUENCE [LARGE SCALE GENOMIC DNA]</scope>
    <source>
        <strain evidence="2 3">Marseille-Q3452</strain>
    </source>
</reference>
<keyword evidence="3" id="KW-1185">Reference proteome</keyword>